<reference evidence="13 14" key="1">
    <citation type="submission" date="2017-12" db="EMBL/GenBank/DDBJ databases">
        <title>Population genomics insights into the ecological differentiation and adaptive evolution in streptomycetes.</title>
        <authorList>
            <person name="Li Y."/>
            <person name="Huang Y."/>
        </authorList>
    </citation>
    <scope>NUCLEOTIDE SEQUENCE [LARGE SCALE GENOMIC DNA]</scope>
    <source>
        <strain evidence="13 14">FXJ.2339</strain>
    </source>
</reference>
<comment type="subcellular location">
    <subcellularLocation>
        <location evidence="1">Cytoplasm</location>
    </subcellularLocation>
</comment>
<dbReference type="RefSeq" id="WP_103487562.1">
    <property type="nucleotide sequence ID" value="NZ_JBEPDS010000031.1"/>
</dbReference>
<dbReference type="EMBL" id="PKLK01000017">
    <property type="protein sequence ID" value="RZE39960.1"/>
    <property type="molecule type" value="Genomic_DNA"/>
</dbReference>
<evidence type="ECO:0000256" key="1">
    <source>
        <dbReference type="ARBA" id="ARBA00004496"/>
    </source>
</evidence>
<evidence type="ECO:0000256" key="5">
    <source>
        <dbReference type="ARBA" id="ARBA00022490"/>
    </source>
</evidence>
<dbReference type="AlphaFoldDB" id="A0AB37XHQ5"/>
<dbReference type="InterPro" id="IPR029063">
    <property type="entry name" value="SAM-dependent_MTases_sf"/>
</dbReference>
<feature type="compositionally biased region" description="Polar residues" evidence="12">
    <location>
        <begin position="108"/>
        <end position="117"/>
    </location>
</feature>
<name>A0AB37XHQ5_9ACTN</name>
<evidence type="ECO:0000256" key="3">
    <source>
        <dbReference type="ARBA" id="ARBA00011890"/>
    </source>
</evidence>
<dbReference type="NCBIfam" id="TIGR04188">
    <property type="entry name" value="methyltr_grsp"/>
    <property type="match status" value="1"/>
</dbReference>
<dbReference type="PANTHER" id="PTHR11579">
    <property type="entry name" value="PROTEIN-L-ISOASPARTATE O-METHYLTRANSFERASE"/>
    <property type="match status" value="1"/>
</dbReference>
<sequence length="423" mass="45912">MGLAGTRHRPPDGRDARRPAGRRSHHTTDPTTTERHALAARLAQSGALHTPTWRRAVESVPREAFLHPGVFLPEPRGRWRPFLADRSPEAEWTRLAYSDQSLVTQLDGSLTPDQATTPEPVPGVPTSSSTEPALVLRMLESLEVEEGQEVLEIGTGTGYSTALLCHRLGEDNVTTVDVDPGVARRADDALEGIGVSTWTVTGDGLLGHPPRAPYDRVIATCAVRRVPYTWVRQTRPGGVILTTLGSWPHGGGLAKVTVGADGTAEGRIVGPVSFMQARAQAQPPVTGDLAARAAYADSEREVRVPPTVLDEWTPAFLAQLTAPDAQLVHARTAEGEQQRTYLFDPGRESFAEFAPGHRNSAGWAVRQGGPVRLWDQVEEVLLAWRDAGSPGIDAVRLRVTKVAHHYWLDGASAPSLRWEHALR</sequence>
<feature type="region of interest" description="Disordered" evidence="12">
    <location>
        <begin position="1"/>
        <end position="34"/>
    </location>
</feature>
<protein>
    <recommendedName>
        <fullName evidence="4">Protein-L-isoaspartate O-methyltransferase</fullName>
        <ecNumber evidence="3">2.1.1.77</ecNumber>
    </recommendedName>
    <alternativeName>
        <fullName evidence="11">L-isoaspartyl protein carboxyl methyltransferase</fullName>
    </alternativeName>
    <alternativeName>
        <fullName evidence="9">Protein L-isoaspartyl methyltransferase</fullName>
    </alternativeName>
    <alternativeName>
        <fullName evidence="10">Protein-beta-aspartate methyltransferase</fullName>
    </alternativeName>
</protein>
<dbReference type="InterPro" id="IPR026448">
    <property type="entry name" value="Methyltr_grasp"/>
</dbReference>
<organism evidence="13 14">
    <name type="scientific">Streptomyces albidoflavus</name>
    <dbReference type="NCBI Taxonomy" id="1886"/>
    <lineage>
        <taxon>Bacteria</taxon>
        <taxon>Bacillati</taxon>
        <taxon>Actinomycetota</taxon>
        <taxon>Actinomycetes</taxon>
        <taxon>Kitasatosporales</taxon>
        <taxon>Streptomycetaceae</taxon>
        <taxon>Streptomyces</taxon>
        <taxon>Streptomyces albidoflavus group</taxon>
    </lineage>
</organism>
<dbReference type="EC" id="2.1.1.77" evidence="3"/>
<keyword evidence="8" id="KW-0949">S-adenosyl-L-methionine</keyword>
<dbReference type="GO" id="GO:0032259">
    <property type="term" value="P:methylation"/>
    <property type="evidence" value="ECO:0007669"/>
    <property type="project" value="UniProtKB-KW"/>
</dbReference>
<gene>
    <name evidence="13" type="ORF">C0Q91_14900</name>
</gene>
<feature type="region of interest" description="Disordered" evidence="12">
    <location>
        <begin position="108"/>
        <end position="130"/>
    </location>
</feature>
<evidence type="ECO:0000256" key="10">
    <source>
        <dbReference type="ARBA" id="ARBA00031323"/>
    </source>
</evidence>
<dbReference type="GO" id="GO:0005737">
    <property type="term" value="C:cytoplasm"/>
    <property type="evidence" value="ECO:0007669"/>
    <property type="project" value="UniProtKB-SubCell"/>
</dbReference>
<dbReference type="PANTHER" id="PTHR11579:SF0">
    <property type="entry name" value="PROTEIN-L-ISOASPARTATE(D-ASPARTATE) O-METHYLTRANSFERASE"/>
    <property type="match status" value="1"/>
</dbReference>
<dbReference type="Proteomes" id="UP000292095">
    <property type="component" value="Unassembled WGS sequence"/>
</dbReference>
<evidence type="ECO:0000256" key="12">
    <source>
        <dbReference type="SAM" id="MobiDB-lite"/>
    </source>
</evidence>
<evidence type="ECO:0000256" key="2">
    <source>
        <dbReference type="ARBA" id="ARBA00005369"/>
    </source>
</evidence>
<dbReference type="InterPro" id="IPR000682">
    <property type="entry name" value="PCMT"/>
</dbReference>
<evidence type="ECO:0000313" key="13">
    <source>
        <dbReference type="EMBL" id="RZE39960.1"/>
    </source>
</evidence>
<evidence type="ECO:0000256" key="11">
    <source>
        <dbReference type="ARBA" id="ARBA00031350"/>
    </source>
</evidence>
<evidence type="ECO:0000256" key="4">
    <source>
        <dbReference type="ARBA" id="ARBA00013346"/>
    </source>
</evidence>
<accession>A0AB37XHQ5</accession>
<feature type="compositionally biased region" description="Basic and acidic residues" evidence="12">
    <location>
        <begin position="9"/>
        <end position="18"/>
    </location>
</feature>
<dbReference type="CDD" id="cd02440">
    <property type="entry name" value="AdoMet_MTases"/>
    <property type="match status" value="1"/>
</dbReference>
<evidence type="ECO:0000256" key="7">
    <source>
        <dbReference type="ARBA" id="ARBA00022679"/>
    </source>
</evidence>
<dbReference type="SUPFAM" id="SSF53335">
    <property type="entry name" value="S-adenosyl-L-methionine-dependent methyltransferases"/>
    <property type="match status" value="1"/>
</dbReference>
<keyword evidence="5" id="KW-0963">Cytoplasm</keyword>
<evidence type="ECO:0000256" key="9">
    <source>
        <dbReference type="ARBA" id="ARBA00030757"/>
    </source>
</evidence>
<evidence type="ECO:0000256" key="6">
    <source>
        <dbReference type="ARBA" id="ARBA00022603"/>
    </source>
</evidence>
<evidence type="ECO:0000256" key="8">
    <source>
        <dbReference type="ARBA" id="ARBA00022691"/>
    </source>
</evidence>
<keyword evidence="6 13" id="KW-0489">Methyltransferase</keyword>
<keyword evidence="7" id="KW-0808">Transferase</keyword>
<dbReference type="Pfam" id="PF01135">
    <property type="entry name" value="PCMT"/>
    <property type="match status" value="1"/>
</dbReference>
<evidence type="ECO:0000313" key="14">
    <source>
        <dbReference type="Proteomes" id="UP000292095"/>
    </source>
</evidence>
<dbReference type="GO" id="GO:0004719">
    <property type="term" value="F:protein-L-isoaspartate (D-aspartate) O-methyltransferase activity"/>
    <property type="evidence" value="ECO:0007669"/>
    <property type="project" value="UniProtKB-EC"/>
</dbReference>
<proteinExistence type="inferred from homology"/>
<dbReference type="Gene3D" id="3.40.50.150">
    <property type="entry name" value="Vaccinia Virus protein VP39"/>
    <property type="match status" value="1"/>
</dbReference>
<comment type="caution">
    <text evidence="13">The sequence shown here is derived from an EMBL/GenBank/DDBJ whole genome shotgun (WGS) entry which is preliminary data.</text>
</comment>
<comment type="similarity">
    <text evidence="2">Belongs to the methyltransferase superfamily. L-isoaspartyl/D-aspartyl protein methyltransferase family.</text>
</comment>